<feature type="chain" id="PRO_5042937603" description="Secreted protein" evidence="1">
    <location>
        <begin position="21"/>
        <end position="66"/>
    </location>
</feature>
<protein>
    <recommendedName>
        <fullName evidence="4">Secreted protein</fullName>
    </recommendedName>
</protein>
<gene>
    <name evidence="2" type="ORF">Scep_017665</name>
</gene>
<proteinExistence type="predicted"/>
<organism evidence="2 3">
    <name type="scientific">Stephania cephalantha</name>
    <dbReference type="NCBI Taxonomy" id="152367"/>
    <lineage>
        <taxon>Eukaryota</taxon>
        <taxon>Viridiplantae</taxon>
        <taxon>Streptophyta</taxon>
        <taxon>Embryophyta</taxon>
        <taxon>Tracheophyta</taxon>
        <taxon>Spermatophyta</taxon>
        <taxon>Magnoliopsida</taxon>
        <taxon>Ranunculales</taxon>
        <taxon>Menispermaceae</taxon>
        <taxon>Menispermoideae</taxon>
        <taxon>Cissampelideae</taxon>
        <taxon>Stephania</taxon>
    </lineage>
</organism>
<reference evidence="2 3" key="1">
    <citation type="submission" date="2024-01" db="EMBL/GenBank/DDBJ databases">
        <title>Genome assemblies of Stephania.</title>
        <authorList>
            <person name="Yang L."/>
        </authorList>
    </citation>
    <scope>NUCLEOTIDE SEQUENCE [LARGE SCALE GENOMIC DNA]</scope>
    <source>
        <strain evidence="2">JXDWG</strain>
        <tissue evidence="2">Leaf</tissue>
    </source>
</reference>
<keyword evidence="3" id="KW-1185">Reference proteome</keyword>
<evidence type="ECO:0000313" key="3">
    <source>
        <dbReference type="Proteomes" id="UP001419268"/>
    </source>
</evidence>
<dbReference type="AlphaFoldDB" id="A0AAP0NTS3"/>
<comment type="caution">
    <text evidence="2">The sequence shown here is derived from an EMBL/GenBank/DDBJ whole genome shotgun (WGS) entry which is preliminary data.</text>
</comment>
<sequence>MIQSSLSRLIGILLINFASCSRNRSSISSTSHSIRMGIIRSTTFISSSPFVKLVTTLKFWSSLNHG</sequence>
<evidence type="ECO:0000256" key="1">
    <source>
        <dbReference type="SAM" id="SignalP"/>
    </source>
</evidence>
<dbReference type="Proteomes" id="UP001419268">
    <property type="component" value="Unassembled WGS sequence"/>
</dbReference>
<evidence type="ECO:0000313" key="2">
    <source>
        <dbReference type="EMBL" id="KAK9119572.1"/>
    </source>
</evidence>
<keyword evidence="1" id="KW-0732">Signal</keyword>
<name>A0AAP0NTS3_9MAGN</name>
<feature type="signal peptide" evidence="1">
    <location>
        <begin position="1"/>
        <end position="20"/>
    </location>
</feature>
<accession>A0AAP0NTS3</accession>
<evidence type="ECO:0008006" key="4">
    <source>
        <dbReference type="Google" id="ProtNLM"/>
    </source>
</evidence>
<dbReference type="EMBL" id="JBBNAG010000007">
    <property type="protein sequence ID" value="KAK9119572.1"/>
    <property type="molecule type" value="Genomic_DNA"/>
</dbReference>